<name>A0AAD4INU7_PERFH</name>
<dbReference type="PANTHER" id="PTHR47481">
    <property type="match status" value="1"/>
</dbReference>
<evidence type="ECO:0008006" key="4">
    <source>
        <dbReference type="Google" id="ProtNLM"/>
    </source>
</evidence>
<keyword evidence="3" id="KW-1185">Reference proteome</keyword>
<evidence type="ECO:0000313" key="2">
    <source>
        <dbReference type="EMBL" id="KAH6756113.1"/>
    </source>
</evidence>
<organism evidence="2 3">
    <name type="scientific">Perilla frutescens var. hirtella</name>
    <name type="common">Perilla citriodora</name>
    <name type="synonym">Perilla setoyensis</name>
    <dbReference type="NCBI Taxonomy" id="608512"/>
    <lineage>
        <taxon>Eukaryota</taxon>
        <taxon>Viridiplantae</taxon>
        <taxon>Streptophyta</taxon>
        <taxon>Embryophyta</taxon>
        <taxon>Tracheophyta</taxon>
        <taxon>Spermatophyta</taxon>
        <taxon>Magnoliopsida</taxon>
        <taxon>eudicotyledons</taxon>
        <taxon>Gunneridae</taxon>
        <taxon>Pentapetalae</taxon>
        <taxon>asterids</taxon>
        <taxon>lamiids</taxon>
        <taxon>Lamiales</taxon>
        <taxon>Lamiaceae</taxon>
        <taxon>Nepetoideae</taxon>
        <taxon>Elsholtzieae</taxon>
        <taxon>Perilla</taxon>
    </lineage>
</organism>
<protein>
    <recommendedName>
        <fullName evidence="4">Retrotransposon Copia-like N-terminal domain-containing protein</fullName>
    </recommendedName>
</protein>
<evidence type="ECO:0000313" key="3">
    <source>
        <dbReference type="Proteomes" id="UP001190926"/>
    </source>
</evidence>
<comment type="caution">
    <text evidence="2">The sequence shown here is derived from an EMBL/GenBank/DDBJ whole genome shotgun (WGS) entry which is preliminary data.</text>
</comment>
<reference evidence="2 3" key="1">
    <citation type="journal article" date="2021" name="Nat. Commun.">
        <title>Incipient diploidization of the medicinal plant Perilla within 10,000 years.</title>
        <authorList>
            <person name="Zhang Y."/>
            <person name="Shen Q."/>
            <person name="Leng L."/>
            <person name="Zhang D."/>
            <person name="Chen S."/>
            <person name="Shi Y."/>
            <person name="Ning Z."/>
            <person name="Chen S."/>
        </authorList>
    </citation>
    <scope>NUCLEOTIDE SEQUENCE [LARGE SCALE GENOMIC DNA]</scope>
    <source>
        <strain evidence="3">cv. PC099</strain>
        <tissue evidence="2">Leaf</tissue>
    </source>
</reference>
<accession>A0AAD4INU7</accession>
<sequence>MDDSDNSSNSTLASSTTANTNPIHPQNCPISVKLSDSNFLIWRQQVLAIVRGYGLDTFLSNETSPPSQFIVDETTQQQKPNPEFQTLSRQDQLLSAWIQSSLTESIMILIVGLSSTPEIWNALETCNAPIPEE</sequence>
<dbReference type="AlphaFoldDB" id="A0AAD4INU7"/>
<gene>
    <name evidence="2" type="ORF">C2S53_004374</name>
</gene>
<proteinExistence type="predicted"/>
<feature type="compositionally biased region" description="Low complexity" evidence="1">
    <location>
        <begin position="1"/>
        <end position="21"/>
    </location>
</feature>
<dbReference type="EMBL" id="SDAM02029567">
    <property type="protein sequence ID" value="KAH6756113.1"/>
    <property type="molecule type" value="Genomic_DNA"/>
</dbReference>
<dbReference type="Proteomes" id="UP001190926">
    <property type="component" value="Unassembled WGS sequence"/>
</dbReference>
<dbReference type="PANTHER" id="PTHR47481:SF31">
    <property type="entry name" value="OS01G0873500 PROTEIN"/>
    <property type="match status" value="1"/>
</dbReference>
<evidence type="ECO:0000256" key="1">
    <source>
        <dbReference type="SAM" id="MobiDB-lite"/>
    </source>
</evidence>
<feature type="region of interest" description="Disordered" evidence="1">
    <location>
        <begin position="1"/>
        <end position="25"/>
    </location>
</feature>